<dbReference type="InterPro" id="IPR001387">
    <property type="entry name" value="Cro/C1-type_HTH"/>
</dbReference>
<dbReference type="PROSITE" id="PS50943">
    <property type="entry name" value="HTH_CROC1"/>
    <property type="match status" value="1"/>
</dbReference>
<proteinExistence type="predicted"/>
<accession>A0A6G9XYR6</accession>
<dbReference type="Pfam" id="PF19054">
    <property type="entry name" value="DUF5753"/>
    <property type="match status" value="1"/>
</dbReference>
<dbReference type="Gene3D" id="1.10.260.40">
    <property type="entry name" value="lambda repressor-like DNA-binding domains"/>
    <property type="match status" value="1"/>
</dbReference>
<gene>
    <name evidence="2" type="ORF">F5X71_30490</name>
</gene>
<dbReference type="Pfam" id="PF13560">
    <property type="entry name" value="HTH_31"/>
    <property type="match status" value="1"/>
</dbReference>
<evidence type="ECO:0000259" key="1">
    <source>
        <dbReference type="PROSITE" id="PS50943"/>
    </source>
</evidence>
<dbReference type="Proteomes" id="UP000501705">
    <property type="component" value="Chromosome"/>
</dbReference>
<feature type="domain" description="HTH cro/C1-type" evidence="1">
    <location>
        <begin position="54"/>
        <end position="109"/>
    </location>
</feature>
<evidence type="ECO:0000313" key="2">
    <source>
        <dbReference type="EMBL" id="QIS06061.1"/>
    </source>
</evidence>
<dbReference type="CDD" id="cd00093">
    <property type="entry name" value="HTH_XRE"/>
    <property type="match status" value="1"/>
</dbReference>
<dbReference type="InterPro" id="IPR010982">
    <property type="entry name" value="Lambda_DNA-bd_dom_sf"/>
</dbReference>
<dbReference type="InterPro" id="IPR043917">
    <property type="entry name" value="DUF5753"/>
</dbReference>
<protein>
    <submittedName>
        <fullName evidence="2">Helix-turn-helix domain-containing protein</fullName>
    </submittedName>
</protein>
<organism evidence="2 3">
    <name type="scientific">Nocardia brasiliensis</name>
    <dbReference type="NCBI Taxonomy" id="37326"/>
    <lineage>
        <taxon>Bacteria</taxon>
        <taxon>Bacillati</taxon>
        <taxon>Actinomycetota</taxon>
        <taxon>Actinomycetes</taxon>
        <taxon>Mycobacteriales</taxon>
        <taxon>Nocardiaceae</taxon>
        <taxon>Nocardia</taxon>
    </lineage>
</organism>
<sequence length="320" mass="36374">MHAHLQVHFATSSARLDGVNAEHRFDHTAPTGTRGITDIGDVPTVLRRMLGLRLQQLRKERGVTQHEVATQLYWNASKVSRIESGMVGLNRPDLVELLTCYGVIDPEEHDRYLSLVQLGNRPGWWHSDSDSLPKGFELLSLEGAARTIRCYEPGVVPDLLQTPEYARAALRLRHPHRTGAEIDELLAVRLRRQQILNRDPPPYLWVLVEESALRRQIGGVTVWRAQLEYLARRIQQDNIVVQIVDEAAFGPAIVDSAFVYLRFVETLLPDVVCISQPRSTLYMEDQNNIARYLQIADLLAAQSARPRETERLLRTLLESV</sequence>
<reference evidence="2 3" key="1">
    <citation type="journal article" date="2019" name="ACS Chem. Biol.">
        <title>Identification and Mobilization of a Cryptic Antibiotic Biosynthesis Gene Locus from a Human-Pathogenic Nocardia Isolate.</title>
        <authorList>
            <person name="Herisse M."/>
            <person name="Ishida K."/>
            <person name="Porter J.L."/>
            <person name="Howden B."/>
            <person name="Hertweck C."/>
            <person name="Stinear T.P."/>
            <person name="Pidot S.J."/>
        </authorList>
    </citation>
    <scope>NUCLEOTIDE SEQUENCE [LARGE SCALE GENOMIC DNA]</scope>
    <source>
        <strain evidence="2 3">AUSMDU00024985</strain>
    </source>
</reference>
<name>A0A6G9XYR6_NOCBR</name>
<dbReference type="SUPFAM" id="SSF47413">
    <property type="entry name" value="lambda repressor-like DNA-binding domains"/>
    <property type="match status" value="1"/>
</dbReference>
<dbReference type="AlphaFoldDB" id="A0A6G9XYR6"/>
<dbReference type="SMART" id="SM00530">
    <property type="entry name" value="HTH_XRE"/>
    <property type="match status" value="1"/>
</dbReference>
<dbReference type="GO" id="GO:0003677">
    <property type="term" value="F:DNA binding"/>
    <property type="evidence" value="ECO:0007669"/>
    <property type="project" value="InterPro"/>
</dbReference>
<dbReference type="EMBL" id="CP046171">
    <property type="protein sequence ID" value="QIS06061.1"/>
    <property type="molecule type" value="Genomic_DNA"/>
</dbReference>
<evidence type="ECO:0000313" key="3">
    <source>
        <dbReference type="Proteomes" id="UP000501705"/>
    </source>
</evidence>